<accession>A0A2A9DMU9</accession>
<sequence>MATVALVLAAAAAAGGVWLLRSDARDKNVSTTPPESRATSEPAPPEPPETPEPDTHTPVAYEDSEPLDVEVEQDLNNVPVRDPKTPIPEADRDSEPEPEPAPDTEHAPQRDWLPTFGRLRRQRRDWAQHMGAEFHKTDDFLQGEWGRRVGDEVPRDVVSGVVLGAEFQVCDIADTTIVAFRRGAESDIIIEATRPGVDPDPDLVHIADVQGFAVAATDQGVGKRALDARVEAALSGLPAVVPVVWAENGWVVAQCPGEPADWEACLEPLKLLADALRVLPPRANQFRELDTSDLDPSRPLPPAPPILVGERALEPESAQPAVLRPEEPPVLPRRGEAASRGEVGQGWVGADDVAAIGERPREVDPRAGTRMVRDLEGTSEIFKDYPQR</sequence>
<dbReference type="Proteomes" id="UP000221653">
    <property type="component" value="Unassembled WGS sequence"/>
</dbReference>
<feature type="compositionally biased region" description="Basic and acidic residues" evidence="1">
    <location>
        <begin position="81"/>
        <end position="95"/>
    </location>
</feature>
<feature type="compositionally biased region" description="Acidic residues" evidence="1">
    <location>
        <begin position="62"/>
        <end position="73"/>
    </location>
</feature>
<dbReference type="CDD" id="cd21904">
    <property type="entry name" value="TtfA-like"/>
    <property type="match status" value="1"/>
</dbReference>
<proteinExistence type="predicted"/>
<dbReference type="EMBL" id="PDJF01000001">
    <property type="protein sequence ID" value="PFG27934.1"/>
    <property type="molecule type" value="Genomic_DNA"/>
</dbReference>
<evidence type="ECO:0000256" key="1">
    <source>
        <dbReference type="SAM" id="MobiDB-lite"/>
    </source>
</evidence>
<feature type="compositionally biased region" description="Basic and acidic residues" evidence="1">
    <location>
        <begin position="358"/>
        <end position="388"/>
    </location>
</feature>
<protein>
    <recommendedName>
        <fullName evidence="4">Secreted protein</fullName>
    </recommendedName>
</protein>
<keyword evidence="3" id="KW-1185">Reference proteome</keyword>
<dbReference type="STRING" id="1724.GCA_001044175_02338"/>
<feature type="region of interest" description="Disordered" evidence="1">
    <location>
        <begin position="17"/>
        <end position="115"/>
    </location>
</feature>
<comment type="caution">
    <text evidence="2">The sequence shown here is derived from an EMBL/GenBank/DDBJ whole genome shotgun (WGS) entry which is preliminary data.</text>
</comment>
<dbReference type="InterPro" id="IPR049726">
    <property type="entry name" value="TtfA-like_core"/>
</dbReference>
<gene>
    <name evidence="2" type="ORF">ATK06_1016</name>
</gene>
<dbReference type="AlphaFoldDB" id="A0A2A9DMU9"/>
<feature type="region of interest" description="Disordered" evidence="1">
    <location>
        <begin position="314"/>
        <end position="388"/>
    </location>
</feature>
<evidence type="ECO:0008006" key="4">
    <source>
        <dbReference type="Google" id="ProtNLM"/>
    </source>
</evidence>
<name>A0A2A9DMU9_9CORY</name>
<evidence type="ECO:0000313" key="2">
    <source>
        <dbReference type="EMBL" id="PFG27934.1"/>
    </source>
</evidence>
<organism evidence="2 3">
    <name type="scientific">Corynebacterium renale</name>
    <dbReference type="NCBI Taxonomy" id="1724"/>
    <lineage>
        <taxon>Bacteria</taxon>
        <taxon>Bacillati</taxon>
        <taxon>Actinomycetota</taxon>
        <taxon>Actinomycetes</taxon>
        <taxon>Mycobacteriales</taxon>
        <taxon>Corynebacteriaceae</taxon>
        <taxon>Corynebacterium</taxon>
    </lineage>
</organism>
<evidence type="ECO:0000313" key="3">
    <source>
        <dbReference type="Proteomes" id="UP000221653"/>
    </source>
</evidence>
<reference evidence="2 3" key="1">
    <citation type="submission" date="2017-10" db="EMBL/GenBank/DDBJ databases">
        <title>Sequencing the genomes of 1000 actinobacteria strains.</title>
        <authorList>
            <person name="Klenk H.-P."/>
        </authorList>
    </citation>
    <scope>NUCLEOTIDE SEQUENCE [LARGE SCALE GENOMIC DNA]</scope>
    <source>
        <strain evidence="2 3">DSM 20688</strain>
    </source>
</reference>